<proteinExistence type="inferred from homology"/>
<dbReference type="PANTHER" id="PTHR37423">
    <property type="entry name" value="SOLUBLE LYTIC MUREIN TRANSGLYCOSYLASE-RELATED"/>
    <property type="match status" value="1"/>
</dbReference>
<accession>A0A967KD96</accession>
<evidence type="ECO:0000259" key="6">
    <source>
        <dbReference type="SMART" id="SM00062"/>
    </source>
</evidence>
<dbReference type="Gene3D" id="3.40.190.10">
    <property type="entry name" value="Periplasmic binding protein-like II"/>
    <property type="match status" value="2"/>
</dbReference>
<keyword evidence="4" id="KW-0998">Cell outer membrane</keyword>
<evidence type="ECO:0000256" key="1">
    <source>
        <dbReference type="ARBA" id="ARBA00004339"/>
    </source>
</evidence>
<feature type="signal peptide" evidence="5">
    <location>
        <begin position="1"/>
        <end position="24"/>
    </location>
</feature>
<protein>
    <submittedName>
        <fullName evidence="7">Transporter substrate-binding domain-containing protein</fullName>
    </submittedName>
</protein>
<dbReference type="GO" id="GO:0009279">
    <property type="term" value="C:cell outer membrane"/>
    <property type="evidence" value="ECO:0007669"/>
    <property type="project" value="UniProtKB-SubCell"/>
</dbReference>
<evidence type="ECO:0000256" key="4">
    <source>
        <dbReference type="ARBA" id="ARBA00023237"/>
    </source>
</evidence>
<feature type="domain" description="Solute-binding protein family 3/N-terminal" evidence="6">
    <location>
        <begin position="53"/>
        <end position="290"/>
    </location>
</feature>
<evidence type="ECO:0000256" key="3">
    <source>
        <dbReference type="ARBA" id="ARBA00009387"/>
    </source>
</evidence>
<dbReference type="SUPFAM" id="SSF53850">
    <property type="entry name" value="Periplasmic binding protein-like II"/>
    <property type="match status" value="1"/>
</dbReference>
<keyword evidence="8" id="KW-1185">Reference proteome</keyword>
<comment type="similarity">
    <text evidence="3">Belongs to the virb1 family.</text>
</comment>
<reference evidence="7" key="1">
    <citation type="submission" date="2020-03" db="EMBL/GenBank/DDBJ databases">
        <title>Genome of Pelagibius litoralis DSM 21314T.</title>
        <authorList>
            <person name="Wang G."/>
        </authorList>
    </citation>
    <scope>NUCLEOTIDE SEQUENCE</scope>
    <source>
        <strain evidence="7">DSM 21314</strain>
    </source>
</reference>
<gene>
    <name evidence="7" type="ORF">HBA54_26435</name>
</gene>
<evidence type="ECO:0000256" key="5">
    <source>
        <dbReference type="SAM" id="SignalP"/>
    </source>
</evidence>
<keyword evidence="5" id="KW-0732">Signal</keyword>
<name>A0A967KD96_9PROT</name>
<dbReference type="SUPFAM" id="SSF53955">
    <property type="entry name" value="Lysozyme-like"/>
    <property type="match status" value="1"/>
</dbReference>
<dbReference type="PANTHER" id="PTHR37423:SF2">
    <property type="entry name" value="MEMBRANE-BOUND LYTIC MUREIN TRANSGLYCOSYLASE C"/>
    <property type="match status" value="1"/>
</dbReference>
<dbReference type="CDD" id="cd01009">
    <property type="entry name" value="PBP2_YfhD_N"/>
    <property type="match status" value="1"/>
</dbReference>
<dbReference type="Pfam" id="PF01464">
    <property type="entry name" value="SLT"/>
    <property type="match status" value="1"/>
</dbReference>
<comment type="subcellular location">
    <subcellularLocation>
        <location evidence="1">Cell outer membrane</location>
        <topology evidence="1">Peripheral membrane protein</topology>
    </subcellularLocation>
</comment>
<dbReference type="AlphaFoldDB" id="A0A967KD96"/>
<dbReference type="InterPro" id="IPR001638">
    <property type="entry name" value="Solute-binding_3/MltF_N"/>
</dbReference>
<dbReference type="CDD" id="cd13403">
    <property type="entry name" value="MLTF-like"/>
    <property type="match status" value="1"/>
</dbReference>
<comment type="caution">
    <text evidence="7">The sequence shown here is derived from an EMBL/GenBank/DDBJ whole genome shotgun (WGS) entry which is preliminary data.</text>
</comment>
<dbReference type="InterPro" id="IPR023346">
    <property type="entry name" value="Lysozyme-like_dom_sf"/>
</dbReference>
<comment type="similarity">
    <text evidence="2">Belongs to the transglycosylase Slt family.</text>
</comment>
<dbReference type="InterPro" id="IPR008258">
    <property type="entry name" value="Transglycosylase_SLT_dom_1"/>
</dbReference>
<evidence type="ECO:0000313" key="8">
    <source>
        <dbReference type="Proteomes" id="UP000761264"/>
    </source>
</evidence>
<dbReference type="Pfam" id="PF00497">
    <property type="entry name" value="SBP_bac_3"/>
    <property type="match status" value="1"/>
</dbReference>
<evidence type="ECO:0000313" key="7">
    <source>
        <dbReference type="EMBL" id="NIA72132.1"/>
    </source>
</evidence>
<evidence type="ECO:0000256" key="2">
    <source>
        <dbReference type="ARBA" id="ARBA00007734"/>
    </source>
</evidence>
<organism evidence="7 8">
    <name type="scientific">Pelagibius litoralis</name>
    <dbReference type="NCBI Taxonomy" id="374515"/>
    <lineage>
        <taxon>Bacteria</taxon>
        <taxon>Pseudomonadati</taxon>
        <taxon>Pseudomonadota</taxon>
        <taxon>Alphaproteobacteria</taxon>
        <taxon>Rhodospirillales</taxon>
        <taxon>Rhodovibrionaceae</taxon>
        <taxon>Pelagibius</taxon>
    </lineage>
</organism>
<dbReference type="RefSeq" id="WP_167230938.1">
    <property type="nucleotide sequence ID" value="NZ_JAAQPH010000033.1"/>
</dbReference>
<dbReference type="Proteomes" id="UP000761264">
    <property type="component" value="Unassembled WGS sequence"/>
</dbReference>
<keyword evidence="4" id="KW-0472">Membrane</keyword>
<dbReference type="SMART" id="SM00062">
    <property type="entry name" value="PBPb"/>
    <property type="match status" value="1"/>
</dbReference>
<dbReference type="EMBL" id="JAAQPH010000033">
    <property type="protein sequence ID" value="NIA72132.1"/>
    <property type="molecule type" value="Genomic_DNA"/>
</dbReference>
<sequence>MRRCRLLIVALLVVHLHPCGTALADAEGDPDALVEAALKPWTGDLAGIKARGFLRMAIPHNPLFLAFDGEARIGVAAEIERELEAYLRKKLKARVDVVLMPLARDRLLPAVIEGQADIAAANLTVTPEREDIVAFSNPTRKGVAEIIVSGPAAGAIASFDDLAEVGLHLRRSSSYYGHVTALNAAREADGKQAIPIIEMDEALEDHDLLEMVQAGIIEAIAVDDHKAGLWAQVFDKIVLHDGLVLADGGQIAWALRKDSPEMLTLINGFVATVRKGTLLGNILDKRYLKSSDWVQRVDSREARARSLEVATLIRDYAGQYDFDWIMILAQGFQESGLDQSKRSSAGAIGIMQLLPTTARDPNVGIPDITLAENNVHAGVKYLRFLRDRYFSGDEIAPLDRVLLSFASYNAGPGNIARARKRAAKMGLDPDIWFDNVEIAAGRVISREPVIYVRNIFKYSVAYALSSEIAETRRALSGNQ</sequence>
<feature type="chain" id="PRO_5036879188" evidence="5">
    <location>
        <begin position="25"/>
        <end position="479"/>
    </location>
</feature>
<dbReference type="Gene3D" id="1.10.530.10">
    <property type="match status" value="1"/>
</dbReference>